<feature type="region of interest" description="Disordered" evidence="13">
    <location>
        <begin position="595"/>
        <end position="616"/>
    </location>
</feature>
<reference evidence="14" key="2">
    <citation type="submission" date="2020-11" db="EMBL/GenBank/DDBJ databases">
        <authorList>
            <person name="McCartney M.A."/>
            <person name="Auch B."/>
            <person name="Kono T."/>
            <person name="Mallez S."/>
            <person name="Becker A."/>
            <person name="Gohl D.M."/>
            <person name="Silverstein K.A.T."/>
            <person name="Koren S."/>
            <person name="Bechman K.B."/>
            <person name="Herman A."/>
            <person name="Abrahante J.E."/>
            <person name="Garbe J."/>
        </authorList>
    </citation>
    <scope>NUCLEOTIDE SEQUENCE</scope>
    <source>
        <strain evidence="14">Duluth1</strain>
        <tissue evidence="14">Whole animal</tissue>
    </source>
</reference>
<dbReference type="AlphaFoldDB" id="A0A9D4F8F9"/>
<dbReference type="SUPFAM" id="SSF53335">
    <property type="entry name" value="S-adenosyl-L-methionine-dependent methyltransferases"/>
    <property type="match status" value="1"/>
</dbReference>
<keyword evidence="9" id="KW-0694">RNA-binding</keyword>
<dbReference type="GO" id="GO:0090486">
    <property type="term" value="F:small RNA 2'-O-methyltransferase activity"/>
    <property type="evidence" value="ECO:0007669"/>
    <property type="project" value="UniProtKB-EC"/>
</dbReference>
<comment type="catalytic activity">
    <reaction evidence="12">
        <text>small RNA 3'-end nucleotide + S-adenosyl-L-methionine = small RNA 3'-end 2'-O-methylnucleotide + S-adenosyl-L-homocysteine + H(+)</text>
        <dbReference type="Rhea" id="RHEA:37887"/>
        <dbReference type="Rhea" id="RHEA-COMP:10415"/>
        <dbReference type="Rhea" id="RHEA-COMP:10416"/>
        <dbReference type="ChEBI" id="CHEBI:15378"/>
        <dbReference type="ChEBI" id="CHEBI:57856"/>
        <dbReference type="ChEBI" id="CHEBI:59789"/>
        <dbReference type="ChEBI" id="CHEBI:74896"/>
        <dbReference type="ChEBI" id="CHEBI:74898"/>
        <dbReference type="EC" id="2.1.1.386"/>
    </reaction>
</comment>
<evidence type="ECO:0000313" key="15">
    <source>
        <dbReference type="Proteomes" id="UP000828390"/>
    </source>
</evidence>
<evidence type="ECO:0000256" key="13">
    <source>
        <dbReference type="SAM" id="MobiDB-lite"/>
    </source>
</evidence>
<dbReference type="InterPro" id="IPR026610">
    <property type="entry name" value="Hen1"/>
</dbReference>
<gene>
    <name evidence="14" type="ORF">DPMN_145455</name>
</gene>
<evidence type="ECO:0000256" key="12">
    <source>
        <dbReference type="ARBA" id="ARBA00048418"/>
    </source>
</evidence>
<proteinExistence type="inferred from homology"/>
<evidence type="ECO:0000256" key="10">
    <source>
        <dbReference type="ARBA" id="ARBA00023158"/>
    </source>
</evidence>
<evidence type="ECO:0000256" key="7">
    <source>
        <dbReference type="ARBA" id="ARBA00022723"/>
    </source>
</evidence>
<dbReference type="OrthoDB" id="2154311at2759"/>
<keyword evidence="10" id="KW-0943">RNA-mediated gene silencing</keyword>
<dbReference type="EC" id="2.1.1.386" evidence="11"/>
<evidence type="ECO:0000256" key="1">
    <source>
        <dbReference type="ARBA" id="ARBA00001946"/>
    </source>
</evidence>
<evidence type="ECO:0000256" key="9">
    <source>
        <dbReference type="ARBA" id="ARBA00022884"/>
    </source>
</evidence>
<feature type="compositionally biased region" description="Acidic residues" evidence="13">
    <location>
        <begin position="595"/>
        <end position="607"/>
    </location>
</feature>
<sequence length="638" mass="71655">MDVETKSPQSTEKEEQLGGPVFEPRLYIQRYFYVAQQLEKYNVQRVVDFGSAELKISRFLVNVTNVKDIALVDLDGPLLSSSKRAIQPLTADYLLGKHVPVMVKVYQGSVTDLDKNIVGFDAVTMVEIIEHLQPDVLADAVSMVFGNLQPRVVVMTTPNSDYNVLFPGFSGFRHWDHKFEWNQQEFKHWCTTIASSYGYHVEYGGVGDPPPGSEALGFCSQAAIFVREGECQPPSGATVTESYVLMAESFYPVKAVSTLPVDQQLLMEIRYVIRQYQSGLHYNKTCVRGTGILRQEPDTGIMCVKDCGAGNQRDVGTSALRQEQDNGIMCVEKCSAGNQIDDGNCDKSPSKWLEGTLNNERVVIKNGFERNVESDSVVSVRSDSEEDLNRNQETKTENFSVGLAVNQNNILGNNGDSSSCLLTNDRWNKYEVKNNILCECVHNSEINNKNILSQFEFSESACFDQNICHIDSCVSETWTVKNSKLNNDNKTDDGPQIDSSLQSYIECEGPCSVLANWTGDVCDFNSCIDCQRARYQLSEEDYLVPISSLLKNKTVTSLWPHGDDISEFLQNHGFRLTEDNLYVIMALDEGQDFFDFGDNEDEDDEEVRGESSVCDDSLSRNISQPIVDRFDLETEDWN</sequence>
<keyword evidence="6" id="KW-0949">S-adenosyl-L-methionine</keyword>
<keyword evidence="8" id="KW-0460">Magnesium</keyword>
<dbReference type="GO" id="GO:0001510">
    <property type="term" value="P:RNA methylation"/>
    <property type="evidence" value="ECO:0007669"/>
    <property type="project" value="InterPro"/>
</dbReference>
<evidence type="ECO:0000256" key="5">
    <source>
        <dbReference type="ARBA" id="ARBA00022679"/>
    </source>
</evidence>
<evidence type="ECO:0000256" key="2">
    <source>
        <dbReference type="ARBA" id="ARBA00009026"/>
    </source>
</evidence>
<dbReference type="GO" id="GO:0003723">
    <property type="term" value="F:RNA binding"/>
    <property type="evidence" value="ECO:0007669"/>
    <property type="project" value="UniProtKB-KW"/>
</dbReference>
<comment type="similarity">
    <text evidence="2">Belongs to the methyltransferase superfamily. HEN1 family.</text>
</comment>
<dbReference type="Proteomes" id="UP000828390">
    <property type="component" value="Unassembled WGS sequence"/>
</dbReference>
<protein>
    <recommendedName>
        <fullName evidence="3">Small RNA 2'-O-methyltransferase</fullName>
        <ecNumber evidence="11">2.1.1.386</ecNumber>
    </recommendedName>
</protein>
<evidence type="ECO:0000256" key="3">
    <source>
        <dbReference type="ARBA" id="ARBA00021330"/>
    </source>
</evidence>
<comment type="caution">
    <text evidence="14">The sequence shown here is derived from an EMBL/GenBank/DDBJ whole genome shotgun (WGS) entry which is preliminary data.</text>
</comment>
<dbReference type="Gene3D" id="3.40.50.150">
    <property type="entry name" value="Vaccinia Virus protein VP39"/>
    <property type="match status" value="1"/>
</dbReference>
<evidence type="ECO:0000256" key="8">
    <source>
        <dbReference type="ARBA" id="ARBA00022842"/>
    </source>
</evidence>
<keyword evidence="7" id="KW-0479">Metal-binding</keyword>
<dbReference type="PANTHER" id="PTHR21404">
    <property type="entry name" value="HEN1"/>
    <property type="match status" value="1"/>
</dbReference>
<evidence type="ECO:0000256" key="6">
    <source>
        <dbReference type="ARBA" id="ARBA00022691"/>
    </source>
</evidence>
<evidence type="ECO:0000256" key="4">
    <source>
        <dbReference type="ARBA" id="ARBA00022603"/>
    </source>
</evidence>
<keyword evidence="5" id="KW-0808">Transferase</keyword>
<evidence type="ECO:0000256" key="11">
    <source>
        <dbReference type="ARBA" id="ARBA00035025"/>
    </source>
</evidence>
<keyword evidence="15" id="KW-1185">Reference proteome</keyword>
<dbReference type="InterPro" id="IPR029063">
    <property type="entry name" value="SAM-dependent_MTases_sf"/>
</dbReference>
<organism evidence="14 15">
    <name type="scientific">Dreissena polymorpha</name>
    <name type="common">Zebra mussel</name>
    <name type="synonym">Mytilus polymorpha</name>
    <dbReference type="NCBI Taxonomy" id="45954"/>
    <lineage>
        <taxon>Eukaryota</taxon>
        <taxon>Metazoa</taxon>
        <taxon>Spiralia</taxon>
        <taxon>Lophotrochozoa</taxon>
        <taxon>Mollusca</taxon>
        <taxon>Bivalvia</taxon>
        <taxon>Autobranchia</taxon>
        <taxon>Heteroconchia</taxon>
        <taxon>Euheterodonta</taxon>
        <taxon>Imparidentia</taxon>
        <taxon>Neoheterodontei</taxon>
        <taxon>Myida</taxon>
        <taxon>Dreissenoidea</taxon>
        <taxon>Dreissenidae</taxon>
        <taxon>Dreissena</taxon>
    </lineage>
</organism>
<dbReference type="GO" id="GO:0005634">
    <property type="term" value="C:nucleus"/>
    <property type="evidence" value="ECO:0007669"/>
    <property type="project" value="TreeGrafter"/>
</dbReference>
<dbReference type="GO" id="GO:0046872">
    <property type="term" value="F:metal ion binding"/>
    <property type="evidence" value="ECO:0007669"/>
    <property type="project" value="UniProtKB-KW"/>
</dbReference>
<dbReference type="PANTHER" id="PTHR21404:SF3">
    <property type="entry name" value="SMALL RNA 2'-O-METHYLTRANSFERASE"/>
    <property type="match status" value="1"/>
</dbReference>
<dbReference type="GO" id="GO:0005737">
    <property type="term" value="C:cytoplasm"/>
    <property type="evidence" value="ECO:0007669"/>
    <property type="project" value="TreeGrafter"/>
</dbReference>
<comment type="cofactor">
    <cofactor evidence="1">
        <name>Mg(2+)</name>
        <dbReference type="ChEBI" id="CHEBI:18420"/>
    </cofactor>
</comment>
<dbReference type="GO" id="GO:0034587">
    <property type="term" value="P:piRNA processing"/>
    <property type="evidence" value="ECO:0007669"/>
    <property type="project" value="TreeGrafter"/>
</dbReference>
<dbReference type="EMBL" id="JAIWYP010000007">
    <property type="protein sequence ID" value="KAH3791966.1"/>
    <property type="molecule type" value="Genomic_DNA"/>
</dbReference>
<name>A0A9D4F8F9_DREPO</name>
<accession>A0A9D4F8F9</accession>
<dbReference type="GO" id="GO:0030422">
    <property type="term" value="P:siRNA processing"/>
    <property type="evidence" value="ECO:0007669"/>
    <property type="project" value="TreeGrafter"/>
</dbReference>
<reference evidence="14" key="1">
    <citation type="journal article" date="2019" name="bioRxiv">
        <title>The Genome of the Zebra Mussel, Dreissena polymorpha: A Resource for Invasive Species Research.</title>
        <authorList>
            <person name="McCartney M.A."/>
            <person name="Auch B."/>
            <person name="Kono T."/>
            <person name="Mallez S."/>
            <person name="Zhang Y."/>
            <person name="Obille A."/>
            <person name="Becker A."/>
            <person name="Abrahante J.E."/>
            <person name="Garbe J."/>
            <person name="Badalamenti J.P."/>
            <person name="Herman A."/>
            <person name="Mangelson H."/>
            <person name="Liachko I."/>
            <person name="Sullivan S."/>
            <person name="Sone E.D."/>
            <person name="Koren S."/>
            <person name="Silverstein K.A.T."/>
            <person name="Beckman K.B."/>
            <person name="Gohl D.M."/>
        </authorList>
    </citation>
    <scope>NUCLEOTIDE SEQUENCE</scope>
    <source>
        <strain evidence="14">Duluth1</strain>
        <tissue evidence="14">Whole animal</tissue>
    </source>
</reference>
<evidence type="ECO:0000313" key="14">
    <source>
        <dbReference type="EMBL" id="KAH3791966.1"/>
    </source>
</evidence>
<keyword evidence="4" id="KW-0489">Methyltransferase</keyword>